<dbReference type="Pfam" id="PF11697">
    <property type="entry name" value="DUF3293"/>
    <property type="match status" value="1"/>
</dbReference>
<accession>A0ABX7M970</accession>
<protein>
    <submittedName>
        <fullName evidence="1">DUF3293 domain-containing protein</fullName>
    </submittedName>
</protein>
<sequence>MIDAAASALPADLIQAYRAAHYRVLTAPPLLLRIDRPDPALANLLSAHGANRAVLLTASNPASALLSDNDNAQRHTRLLDALAQRKLLALPARNESPKGDWPNEASVLILHADIELGTELAMAFGQNAFVAIACDATPRLVLLR</sequence>
<name>A0ABX7M970_9RHOO</name>
<dbReference type="EMBL" id="CP071060">
    <property type="protein sequence ID" value="QSI77293.1"/>
    <property type="molecule type" value="Genomic_DNA"/>
</dbReference>
<dbReference type="RefSeq" id="WP_206254779.1">
    <property type="nucleotide sequence ID" value="NZ_CP071060.1"/>
</dbReference>
<evidence type="ECO:0000313" key="2">
    <source>
        <dbReference type="Proteomes" id="UP000663570"/>
    </source>
</evidence>
<reference evidence="1 2" key="1">
    <citation type="submission" date="2021-02" db="EMBL/GenBank/DDBJ databases">
        <title>Niveibacterium changnyeongensis HC41.</title>
        <authorList>
            <person name="Kang M."/>
        </authorList>
    </citation>
    <scope>NUCLEOTIDE SEQUENCE [LARGE SCALE GENOMIC DNA]</scope>
    <source>
        <strain evidence="1 2">HC41</strain>
    </source>
</reference>
<dbReference type="InterPro" id="IPR021710">
    <property type="entry name" value="DUF3293"/>
</dbReference>
<proteinExistence type="predicted"/>
<keyword evidence="2" id="KW-1185">Reference proteome</keyword>
<gene>
    <name evidence="1" type="ORF">JY500_01165</name>
</gene>
<organism evidence="1 2">
    <name type="scientific">Niveibacterium microcysteis</name>
    <dbReference type="NCBI Taxonomy" id="2811415"/>
    <lineage>
        <taxon>Bacteria</taxon>
        <taxon>Pseudomonadati</taxon>
        <taxon>Pseudomonadota</taxon>
        <taxon>Betaproteobacteria</taxon>
        <taxon>Rhodocyclales</taxon>
        <taxon>Rhodocyclaceae</taxon>
        <taxon>Niveibacterium</taxon>
    </lineage>
</organism>
<evidence type="ECO:0000313" key="1">
    <source>
        <dbReference type="EMBL" id="QSI77293.1"/>
    </source>
</evidence>
<dbReference type="Proteomes" id="UP000663570">
    <property type="component" value="Chromosome"/>
</dbReference>